<dbReference type="EMBL" id="CH991567">
    <property type="protein sequence ID" value="EDQ86251.1"/>
    <property type="molecule type" value="Genomic_DNA"/>
</dbReference>
<keyword evidence="2" id="KW-0175">Coiled coil</keyword>
<evidence type="ECO:0000256" key="1">
    <source>
        <dbReference type="PIRSR" id="PIRSR605502-1"/>
    </source>
</evidence>
<keyword evidence="1" id="KW-0460">Magnesium</keyword>
<dbReference type="eggNOG" id="ENOG502QUJI">
    <property type="taxonomic scope" value="Eukaryota"/>
</dbReference>
<dbReference type="STRING" id="81824.A9V8D8"/>
<evidence type="ECO:0000256" key="2">
    <source>
        <dbReference type="SAM" id="Coils"/>
    </source>
</evidence>
<dbReference type="InterPro" id="IPR036705">
    <property type="entry name" value="Ribosyl_crysJ1_sf"/>
</dbReference>
<feature type="binding site" evidence="1">
    <location>
        <position position="413"/>
    </location>
    <ligand>
        <name>Mg(2+)</name>
        <dbReference type="ChEBI" id="CHEBI:18420"/>
        <label>1</label>
    </ligand>
</feature>
<dbReference type="PANTHER" id="PTHR16222:SF17">
    <property type="entry name" value="SELENOPROTEIN J"/>
    <property type="match status" value="1"/>
</dbReference>
<keyword evidence="4" id="KW-1185">Reference proteome</keyword>
<dbReference type="InParanoid" id="A9V8D8"/>
<dbReference type="GeneID" id="5894159"/>
<dbReference type="GO" id="GO:0046872">
    <property type="term" value="F:metal ion binding"/>
    <property type="evidence" value="ECO:0007669"/>
    <property type="project" value="UniProtKB-KW"/>
</dbReference>
<dbReference type="PANTHER" id="PTHR16222">
    <property type="entry name" value="ADP-RIBOSYLGLYCOHYDROLASE"/>
    <property type="match status" value="1"/>
</dbReference>
<dbReference type="Proteomes" id="UP000001357">
    <property type="component" value="Unassembled WGS sequence"/>
</dbReference>
<dbReference type="Gene3D" id="1.10.4080.10">
    <property type="entry name" value="ADP-ribosylation/Crystallin J1"/>
    <property type="match status" value="1"/>
</dbReference>
<feature type="coiled-coil region" evidence="2">
    <location>
        <begin position="4"/>
        <end position="38"/>
    </location>
</feature>
<dbReference type="KEGG" id="mbr:MONBRDRAFT_11161"/>
<comment type="cofactor">
    <cofactor evidence="1">
        <name>Mg(2+)</name>
        <dbReference type="ChEBI" id="CHEBI:18420"/>
    </cofactor>
    <text evidence="1">Binds 2 magnesium ions per subunit.</text>
</comment>
<keyword evidence="1" id="KW-0479">Metal-binding</keyword>
<gene>
    <name evidence="3" type="ORF">MONBRDRAFT_11161</name>
</gene>
<sequence>MALATETAKDVAALTEKMRRLEAEADELHREAQRLNKLQQFAASKTAYKQFRARDDDAIALALEIANLAAQTRGTGKDQEDALLAARGFCARPQPYASLPNVTEEEQASLRQRLLGAVLGAVVGDAAATGVQWVYDPDELAGYEARVQAQGGVGLEYLDPPANAHFEYEVGRNSPYGEQALLLLKALAGDEGLDTWSYAQRFADHFGGDWHVRTGGYRDASCKGFLRNYALGLRPPESGAKDKQINCCARLAPLLLAFAGHPDLDQIVEACTRVTQNHDEAVAWARLSARVLEGVVRGADVDQAVKEALLDAQRLDAELDDPASEELYLVAGHLYQVRTLSFSSEIPDAVERLGKNCHTPNSYQTPVHAVLSVLRRRADCLSPTTESLAPERAQALFAECMRGAMREGGCCASRCGVAGALLGAYLAGRCGSFEEFLPPSWRARTLAYAAARRWALQIDALRHTAPR</sequence>
<dbReference type="RefSeq" id="XP_001748921.1">
    <property type="nucleotide sequence ID" value="XM_001748869.1"/>
</dbReference>
<dbReference type="AlphaFoldDB" id="A9V8D8"/>
<proteinExistence type="predicted"/>
<protein>
    <submittedName>
        <fullName evidence="3">Uncharacterized protein</fullName>
    </submittedName>
</protein>
<dbReference type="OMA" id="NCSRANF"/>
<dbReference type="SUPFAM" id="SSF101478">
    <property type="entry name" value="ADP-ribosylglycohydrolase"/>
    <property type="match status" value="1"/>
</dbReference>
<organism evidence="3 4">
    <name type="scientific">Monosiga brevicollis</name>
    <name type="common">Choanoflagellate</name>
    <dbReference type="NCBI Taxonomy" id="81824"/>
    <lineage>
        <taxon>Eukaryota</taxon>
        <taxon>Choanoflagellata</taxon>
        <taxon>Craspedida</taxon>
        <taxon>Salpingoecidae</taxon>
        <taxon>Monosiga</taxon>
    </lineage>
</organism>
<dbReference type="InterPro" id="IPR050792">
    <property type="entry name" value="ADP-ribosylglycohydrolase"/>
</dbReference>
<evidence type="ECO:0000313" key="3">
    <source>
        <dbReference type="EMBL" id="EDQ86251.1"/>
    </source>
</evidence>
<feature type="binding site" evidence="1">
    <location>
        <position position="174"/>
    </location>
    <ligand>
        <name>Mg(2+)</name>
        <dbReference type="ChEBI" id="CHEBI:18420"/>
        <label>1</label>
    </ligand>
</feature>
<name>A9V8D8_MONBE</name>
<accession>A9V8D8</accession>
<dbReference type="Pfam" id="PF03747">
    <property type="entry name" value="ADP_ribosyl_GH"/>
    <property type="match status" value="1"/>
</dbReference>
<evidence type="ECO:0000313" key="4">
    <source>
        <dbReference type="Proteomes" id="UP000001357"/>
    </source>
</evidence>
<dbReference type="InterPro" id="IPR005502">
    <property type="entry name" value="Ribosyl_crysJ1"/>
</dbReference>
<reference evidence="3 4" key="1">
    <citation type="journal article" date="2008" name="Nature">
        <title>The genome of the choanoflagellate Monosiga brevicollis and the origin of metazoans.</title>
        <authorList>
            <consortium name="JGI Sequencing"/>
            <person name="King N."/>
            <person name="Westbrook M.J."/>
            <person name="Young S.L."/>
            <person name="Kuo A."/>
            <person name="Abedin M."/>
            <person name="Chapman J."/>
            <person name="Fairclough S."/>
            <person name="Hellsten U."/>
            <person name="Isogai Y."/>
            <person name="Letunic I."/>
            <person name="Marr M."/>
            <person name="Pincus D."/>
            <person name="Putnam N."/>
            <person name="Rokas A."/>
            <person name="Wright K.J."/>
            <person name="Zuzow R."/>
            <person name="Dirks W."/>
            <person name="Good M."/>
            <person name="Goodstein D."/>
            <person name="Lemons D."/>
            <person name="Li W."/>
            <person name="Lyons J.B."/>
            <person name="Morris A."/>
            <person name="Nichols S."/>
            <person name="Richter D.J."/>
            <person name="Salamov A."/>
            <person name="Bork P."/>
            <person name="Lim W.A."/>
            <person name="Manning G."/>
            <person name="Miller W.T."/>
            <person name="McGinnis W."/>
            <person name="Shapiro H."/>
            <person name="Tjian R."/>
            <person name="Grigoriev I.V."/>
            <person name="Rokhsar D."/>
        </authorList>
    </citation>
    <scope>NUCLEOTIDE SEQUENCE [LARGE SCALE GENOMIC DNA]</scope>
    <source>
        <strain evidence="4">MX1 / ATCC 50154</strain>
    </source>
</reference>